<comment type="cofactor">
    <cofactor evidence="1">
        <name>FAD</name>
        <dbReference type="ChEBI" id="CHEBI:57692"/>
    </cofactor>
</comment>
<sequence length="501" mass="55594">MTNRTNGSRPATGVDVDVDVLIVGAGISGIGAAGHLASQRPGTTFAVLEARESIGGTWDLFRYPGIRSDSDMSTFGYGFKPWTHRKAIADGDLILDYLQQTVADKRLARHIRFGHRVVGAEFSTAERRWTITAERTDTGQQLTFTARFLLLGTGYYDHGEGFTPKFAGVEDFHGRVVHPQHWPEDLDYTGKQVLVIGSGATAVTLIPAMAGRAGHVTMLQRSPGYIFSLPSEDVVAGVLRRVLGRRRAHKLVRRKNIWLTRTMYKLCRRAPKLARRLLIARVRRELPRHFDVDTHFTPDYAPWDQRLCVVPDGDLFKALSSGRASVVTDRIARFTGSGILLESGRELAADIIVTATGLNMSPFGKMRLQVDGRPVEPSDTTAYKAMMLSGVPNLVFALGYTNLSWTLKVDLVWEHFCRLLDHMEAHGYDTVTPVLHDQAMERVPFMDLSAGYVERGIGAFPRAGTRGPWTVEMAYEKDVERLRDGPVADAALHFTGTCDAR</sequence>
<evidence type="ECO:0000256" key="1">
    <source>
        <dbReference type="ARBA" id="ARBA00001974"/>
    </source>
</evidence>
<name>A0A7K3QWZ1_9ACTN</name>
<keyword evidence="7" id="KW-0503">Monooxygenase</keyword>
<evidence type="ECO:0000256" key="5">
    <source>
        <dbReference type="ARBA" id="ARBA00022857"/>
    </source>
</evidence>
<proteinExistence type="inferred from homology"/>
<evidence type="ECO:0000256" key="7">
    <source>
        <dbReference type="ARBA" id="ARBA00023033"/>
    </source>
</evidence>
<evidence type="ECO:0000313" key="8">
    <source>
        <dbReference type="EMBL" id="NEB94370.1"/>
    </source>
</evidence>
<dbReference type="Pfam" id="PF00743">
    <property type="entry name" value="FMO-like"/>
    <property type="match status" value="1"/>
</dbReference>
<dbReference type="AlphaFoldDB" id="A0A7K3QWZ1"/>
<evidence type="ECO:0000313" key="9">
    <source>
        <dbReference type="Proteomes" id="UP000470520"/>
    </source>
</evidence>
<dbReference type="EMBL" id="JAAGMR010000247">
    <property type="protein sequence ID" value="NEB94370.1"/>
    <property type="molecule type" value="Genomic_DNA"/>
</dbReference>
<evidence type="ECO:0000256" key="3">
    <source>
        <dbReference type="ARBA" id="ARBA00022630"/>
    </source>
</evidence>
<accession>A0A7K3QWZ1</accession>
<keyword evidence="5" id="KW-0521">NADP</keyword>
<keyword evidence="6" id="KW-0560">Oxidoreductase</keyword>
<protein>
    <submittedName>
        <fullName evidence="8">NAD(P)/FAD-dependent oxidoreductase</fullName>
    </submittedName>
</protein>
<dbReference type="InterPro" id="IPR036188">
    <property type="entry name" value="FAD/NAD-bd_sf"/>
</dbReference>
<comment type="caution">
    <text evidence="8">The sequence shown here is derived from an EMBL/GenBank/DDBJ whole genome shotgun (WGS) entry which is preliminary data.</text>
</comment>
<evidence type="ECO:0000256" key="2">
    <source>
        <dbReference type="ARBA" id="ARBA00010139"/>
    </source>
</evidence>
<dbReference type="SUPFAM" id="SSF51905">
    <property type="entry name" value="FAD/NAD(P)-binding domain"/>
    <property type="match status" value="1"/>
</dbReference>
<dbReference type="PANTHER" id="PTHR43872:SF1">
    <property type="entry name" value="MONOOXYGENASE, PUTATIVE (AFU_ORTHOLOGUE AFUA_8G02570)-RELATED"/>
    <property type="match status" value="1"/>
</dbReference>
<evidence type="ECO:0000256" key="4">
    <source>
        <dbReference type="ARBA" id="ARBA00022827"/>
    </source>
</evidence>
<keyword evidence="3" id="KW-0285">Flavoprotein</keyword>
<dbReference type="FunFam" id="3.50.50.60:FF:000228">
    <property type="entry name" value="FAD-containing monooxygenase EthA"/>
    <property type="match status" value="1"/>
</dbReference>
<gene>
    <name evidence="8" type="ORF">G3I21_22265</name>
</gene>
<dbReference type="GO" id="GO:0050661">
    <property type="term" value="F:NADP binding"/>
    <property type="evidence" value="ECO:0007669"/>
    <property type="project" value="InterPro"/>
</dbReference>
<dbReference type="InterPro" id="IPR020946">
    <property type="entry name" value="Flavin_mOase-like"/>
</dbReference>
<keyword evidence="4" id="KW-0274">FAD</keyword>
<dbReference type="Pfam" id="PF13450">
    <property type="entry name" value="NAD_binding_8"/>
    <property type="match status" value="1"/>
</dbReference>
<comment type="similarity">
    <text evidence="2">Belongs to the FAD-binding monooxygenase family.</text>
</comment>
<organism evidence="8 9">
    <name type="scientific">Streptomyces bauhiniae</name>
    <dbReference type="NCBI Taxonomy" id="2340725"/>
    <lineage>
        <taxon>Bacteria</taxon>
        <taxon>Bacillati</taxon>
        <taxon>Actinomycetota</taxon>
        <taxon>Actinomycetes</taxon>
        <taxon>Kitasatosporales</taxon>
        <taxon>Streptomycetaceae</taxon>
        <taxon>Streptomyces</taxon>
    </lineage>
</organism>
<dbReference type="GO" id="GO:0004499">
    <property type="term" value="F:N,N-dimethylaniline monooxygenase activity"/>
    <property type="evidence" value="ECO:0007669"/>
    <property type="project" value="InterPro"/>
</dbReference>
<dbReference type="RefSeq" id="WP_164191510.1">
    <property type="nucleotide sequence ID" value="NZ_JAAGMR010000247.1"/>
</dbReference>
<reference evidence="8 9" key="1">
    <citation type="submission" date="2020-01" db="EMBL/GenBank/DDBJ databases">
        <title>Insect and environment-associated Actinomycetes.</title>
        <authorList>
            <person name="Currrie C."/>
            <person name="Chevrette M."/>
            <person name="Carlson C."/>
            <person name="Stubbendieck R."/>
            <person name="Wendt-Pienkowski E."/>
        </authorList>
    </citation>
    <scope>NUCLEOTIDE SEQUENCE [LARGE SCALE GENOMIC DNA]</scope>
    <source>
        <strain evidence="8 9">SID7754</strain>
    </source>
</reference>
<dbReference type="InterPro" id="IPR051820">
    <property type="entry name" value="FAD-binding_MO"/>
</dbReference>
<evidence type="ECO:0000256" key="6">
    <source>
        <dbReference type="ARBA" id="ARBA00023002"/>
    </source>
</evidence>
<dbReference type="GO" id="GO:0050660">
    <property type="term" value="F:flavin adenine dinucleotide binding"/>
    <property type="evidence" value="ECO:0007669"/>
    <property type="project" value="InterPro"/>
</dbReference>
<dbReference type="Proteomes" id="UP000470520">
    <property type="component" value="Unassembled WGS sequence"/>
</dbReference>
<dbReference type="Gene3D" id="3.50.50.60">
    <property type="entry name" value="FAD/NAD(P)-binding domain"/>
    <property type="match status" value="2"/>
</dbReference>
<dbReference type="PANTHER" id="PTHR43872">
    <property type="entry name" value="MONOOXYGENASE, PUTATIVE (AFU_ORTHOLOGUE AFUA_8G02570)-RELATED"/>
    <property type="match status" value="1"/>
</dbReference>